<protein>
    <recommendedName>
        <fullName evidence="5">Helicase C-terminal domain-containing protein</fullName>
    </recommendedName>
</protein>
<dbReference type="PROSITE" id="PS51194">
    <property type="entry name" value="HELICASE_CTER"/>
    <property type="match status" value="1"/>
</dbReference>
<keyword evidence="1" id="KW-0547">Nucleotide-binding</keyword>
<dbReference type="GO" id="GO:0005524">
    <property type="term" value="F:ATP binding"/>
    <property type="evidence" value="ECO:0007669"/>
    <property type="project" value="UniProtKB-KW"/>
</dbReference>
<dbReference type="AlphaFoldDB" id="A0A1R3JTB5"/>
<dbReference type="OrthoDB" id="5204190at2759"/>
<feature type="domain" description="Helicase C-terminal" evidence="5">
    <location>
        <begin position="296"/>
        <end position="362"/>
    </location>
</feature>
<evidence type="ECO:0000313" key="7">
    <source>
        <dbReference type="Proteomes" id="UP000187203"/>
    </source>
</evidence>
<evidence type="ECO:0000256" key="1">
    <source>
        <dbReference type="ARBA" id="ARBA00022741"/>
    </source>
</evidence>
<sequence>MNSRSSWYAEGATPPCLSISRGMVVCHFATFENTRIKCTHPFWKTGTGFGYHFGGWGKPPVDEKVMNNFNDADVKPKSNSAPSAMPILRDADSNSVAWPVELMGTAEQIAKAEQLIDDDLAETLNILGNIFFLKNYNLNFIITPTSCLKKERLFLEIRFRVFIRIFSFLVPIQTLDNQQLNQIDLPFIFILSGLVIDVINNSGFCLVHAIVGGTSVWEDEWIFTAGVHVVVDECSLGFKDQIYDIFQLLPGKIQRDELTLEGAKLSGLPTNCEAVITQFLPLMETWTKTQGMSSCQVSLVINYALPTQPENYLHHIGRSGRLGRKGAAINCVSRDDDRMLADIQRFYNVVIEELPANVGDKGLATENIRCDYTVYLFSLLIPLQHGLRNSDRFSMVHSLNVSPSQSLQLTDIYQGKEFEALVIIFVAGAKPSVDVVQGECEVRFKVSAPRNPIWSTAEYPYRHIPFGALIVAIIQEWIMDQWEKNYYISSIAGSTC</sequence>
<evidence type="ECO:0000259" key="5">
    <source>
        <dbReference type="PROSITE" id="PS51194"/>
    </source>
</evidence>
<proteinExistence type="predicted"/>
<dbReference type="STRING" id="93759.A0A1R3JTB5"/>
<accession>A0A1R3JTB5</accession>
<dbReference type="InterPro" id="IPR001650">
    <property type="entry name" value="Helicase_C-like"/>
</dbReference>
<dbReference type="SUPFAM" id="SSF52540">
    <property type="entry name" value="P-loop containing nucleoside triphosphate hydrolases"/>
    <property type="match status" value="1"/>
</dbReference>
<evidence type="ECO:0000256" key="4">
    <source>
        <dbReference type="ARBA" id="ARBA00022840"/>
    </source>
</evidence>
<gene>
    <name evidence="6" type="ORF">COLO4_14188</name>
</gene>
<dbReference type="InterPro" id="IPR027417">
    <property type="entry name" value="P-loop_NTPase"/>
</dbReference>
<comment type="caution">
    <text evidence="6">The sequence shown here is derived from an EMBL/GenBank/DDBJ whole genome shotgun (WGS) entry which is preliminary data.</text>
</comment>
<evidence type="ECO:0000256" key="3">
    <source>
        <dbReference type="ARBA" id="ARBA00022806"/>
    </source>
</evidence>
<dbReference type="Gene3D" id="3.40.50.300">
    <property type="entry name" value="P-loop containing nucleotide triphosphate hydrolases"/>
    <property type="match status" value="1"/>
</dbReference>
<dbReference type="EMBL" id="AWUE01015392">
    <property type="protein sequence ID" value="OMO97991.1"/>
    <property type="molecule type" value="Genomic_DNA"/>
</dbReference>
<name>A0A1R3JTB5_9ROSI</name>
<keyword evidence="7" id="KW-1185">Reference proteome</keyword>
<dbReference type="InterPro" id="IPR050079">
    <property type="entry name" value="DEAD_box_RNA_helicase"/>
</dbReference>
<keyword evidence="4" id="KW-0067">ATP-binding</keyword>
<organism evidence="6 7">
    <name type="scientific">Corchorus olitorius</name>
    <dbReference type="NCBI Taxonomy" id="93759"/>
    <lineage>
        <taxon>Eukaryota</taxon>
        <taxon>Viridiplantae</taxon>
        <taxon>Streptophyta</taxon>
        <taxon>Embryophyta</taxon>
        <taxon>Tracheophyta</taxon>
        <taxon>Spermatophyta</taxon>
        <taxon>Magnoliopsida</taxon>
        <taxon>eudicotyledons</taxon>
        <taxon>Gunneridae</taxon>
        <taxon>Pentapetalae</taxon>
        <taxon>rosids</taxon>
        <taxon>malvids</taxon>
        <taxon>Malvales</taxon>
        <taxon>Malvaceae</taxon>
        <taxon>Grewioideae</taxon>
        <taxon>Apeibeae</taxon>
        <taxon>Corchorus</taxon>
    </lineage>
</organism>
<dbReference type="GO" id="GO:0003724">
    <property type="term" value="F:RNA helicase activity"/>
    <property type="evidence" value="ECO:0007669"/>
    <property type="project" value="TreeGrafter"/>
</dbReference>
<dbReference type="PANTHER" id="PTHR47959">
    <property type="entry name" value="ATP-DEPENDENT RNA HELICASE RHLE-RELATED"/>
    <property type="match status" value="1"/>
</dbReference>
<keyword evidence="3" id="KW-0347">Helicase</keyword>
<evidence type="ECO:0000256" key="2">
    <source>
        <dbReference type="ARBA" id="ARBA00022801"/>
    </source>
</evidence>
<dbReference type="Proteomes" id="UP000187203">
    <property type="component" value="Unassembled WGS sequence"/>
</dbReference>
<dbReference type="GO" id="GO:0005829">
    <property type="term" value="C:cytosol"/>
    <property type="evidence" value="ECO:0007669"/>
    <property type="project" value="TreeGrafter"/>
</dbReference>
<reference evidence="7" key="1">
    <citation type="submission" date="2013-09" db="EMBL/GenBank/DDBJ databases">
        <title>Corchorus olitorius genome sequencing.</title>
        <authorList>
            <person name="Alam M."/>
            <person name="Haque M.S."/>
            <person name="Islam M.S."/>
            <person name="Emdad E.M."/>
            <person name="Islam M.M."/>
            <person name="Ahmed B."/>
            <person name="Halim A."/>
            <person name="Hossen Q.M.M."/>
            <person name="Hossain M.Z."/>
            <person name="Ahmed R."/>
            <person name="Khan M.M."/>
            <person name="Islam R."/>
            <person name="Rashid M.M."/>
            <person name="Khan S.A."/>
            <person name="Rahman M.S."/>
            <person name="Alam M."/>
            <person name="Yahiya A.S."/>
            <person name="Khan M.S."/>
            <person name="Azam M.S."/>
            <person name="Haque T."/>
            <person name="Lashkar M.Z.H."/>
            <person name="Akhand A.I."/>
            <person name="Morshed G."/>
            <person name="Roy S."/>
            <person name="Uddin K.S."/>
            <person name="Rabeya T."/>
            <person name="Hossain A.S."/>
            <person name="Chowdhury A."/>
            <person name="Snigdha A.R."/>
            <person name="Mortoza M.S."/>
            <person name="Matin S.A."/>
            <person name="Hoque S.M.E."/>
            <person name="Islam M.K."/>
            <person name="Roy D.K."/>
            <person name="Haider R."/>
            <person name="Moosa M.M."/>
            <person name="Elias S.M."/>
            <person name="Hasan A.M."/>
            <person name="Jahan S."/>
            <person name="Shafiuddin M."/>
            <person name="Mahmood N."/>
            <person name="Shommy N.S."/>
        </authorList>
    </citation>
    <scope>NUCLEOTIDE SEQUENCE [LARGE SCALE GENOMIC DNA]</scope>
    <source>
        <strain evidence="7">cv. O-4</strain>
    </source>
</reference>
<dbReference type="GO" id="GO:0016787">
    <property type="term" value="F:hydrolase activity"/>
    <property type="evidence" value="ECO:0007669"/>
    <property type="project" value="UniProtKB-KW"/>
</dbReference>
<dbReference type="PANTHER" id="PTHR47959:SF1">
    <property type="entry name" value="ATP-DEPENDENT RNA HELICASE DBPA"/>
    <property type="match status" value="1"/>
</dbReference>
<evidence type="ECO:0000313" key="6">
    <source>
        <dbReference type="EMBL" id="OMO97991.1"/>
    </source>
</evidence>
<keyword evidence="2" id="KW-0378">Hydrolase</keyword>